<sequence length="109" mass="13005">MAVDTTEANDTKGRGSSREEYINDRMQKHSPFFRKIYHTLYTINDFLLGLWFFLGSVCFYFEEPWRVIGVTLFVVGSFQFLLRPSIRLVHEFHARRHYGEEYDKQQSGQ</sequence>
<evidence type="ECO:0000313" key="4">
    <source>
        <dbReference type="EMBL" id="SDY09244.1"/>
    </source>
</evidence>
<feature type="transmembrane region" description="Helical" evidence="2">
    <location>
        <begin position="36"/>
        <end position="61"/>
    </location>
</feature>
<dbReference type="RefSeq" id="WP_093107532.1">
    <property type="nucleotide sequence ID" value="NZ_FNOS01000005.1"/>
</dbReference>
<proteinExistence type="predicted"/>
<dbReference type="InterPro" id="IPR025424">
    <property type="entry name" value="YrhK_domain"/>
</dbReference>
<evidence type="ECO:0000256" key="1">
    <source>
        <dbReference type="SAM" id="MobiDB-lite"/>
    </source>
</evidence>
<feature type="domain" description="YrhK" evidence="3">
    <location>
        <begin position="35"/>
        <end position="91"/>
    </location>
</feature>
<dbReference type="Proteomes" id="UP000198647">
    <property type="component" value="Unassembled WGS sequence"/>
</dbReference>
<evidence type="ECO:0000259" key="3">
    <source>
        <dbReference type="Pfam" id="PF14145"/>
    </source>
</evidence>
<evidence type="ECO:0000256" key="2">
    <source>
        <dbReference type="SAM" id="Phobius"/>
    </source>
</evidence>
<organism evidence="4 5">
    <name type="scientific">Salimicrobium album</name>
    <dbReference type="NCBI Taxonomy" id="50717"/>
    <lineage>
        <taxon>Bacteria</taxon>
        <taxon>Bacillati</taxon>
        <taxon>Bacillota</taxon>
        <taxon>Bacilli</taxon>
        <taxon>Bacillales</taxon>
        <taxon>Bacillaceae</taxon>
        <taxon>Salimicrobium</taxon>
    </lineage>
</organism>
<comment type="caution">
    <text evidence="4">The sequence shown here is derived from an EMBL/GenBank/DDBJ whole genome shotgun (WGS) entry which is preliminary data.</text>
</comment>
<protein>
    <submittedName>
        <fullName evidence="4">YrhK-like protein</fullName>
    </submittedName>
</protein>
<keyword evidence="5" id="KW-1185">Reference proteome</keyword>
<name>A0A1H3H3B3_9BACI</name>
<feature type="compositionally biased region" description="Basic and acidic residues" evidence="1">
    <location>
        <begin position="9"/>
        <end position="20"/>
    </location>
</feature>
<feature type="transmembrane region" description="Helical" evidence="2">
    <location>
        <begin position="67"/>
        <end position="86"/>
    </location>
</feature>
<keyword evidence="2" id="KW-0812">Transmembrane</keyword>
<accession>A0A1H3H3B3</accession>
<dbReference type="Pfam" id="PF14145">
    <property type="entry name" value="YrhK"/>
    <property type="match status" value="1"/>
</dbReference>
<evidence type="ECO:0000313" key="5">
    <source>
        <dbReference type="Proteomes" id="UP000198647"/>
    </source>
</evidence>
<dbReference type="EMBL" id="FNOS01000005">
    <property type="protein sequence ID" value="SDY09244.1"/>
    <property type="molecule type" value="Genomic_DNA"/>
</dbReference>
<gene>
    <name evidence="4" type="ORF">SAMN04488081_2023</name>
</gene>
<feature type="region of interest" description="Disordered" evidence="1">
    <location>
        <begin position="1"/>
        <end position="20"/>
    </location>
</feature>
<keyword evidence="2" id="KW-1133">Transmembrane helix</keyword>
<keyword evidence="2" id="KW-0472">Membrane</keyword>
<reference evidence="4 5" key="1">
    <citation type="submission" date="2016-10" db="EMBL/GenBank/DDBJ databases">
        <authorList>
            <person name="Varghese N."/>
            <person name="Submissions S."/>
        </authorList>
    </citation>
    <scope>NUCLEOTIDE SEQUENCE [LARGE SCALE GENOMIC DNA]</scope>
    <source>
        <strain evidence="4 5">DSM 20748</strain>
    </source>
</reference>